<dbReference type="GO" id="GO:0005524">
    <property type="term" value="F:ATP binding"/>
    <property type="evidence" value="ECO:0007669"/>
    <property type="project" value="UniProtKB-KW"/>
</dbReference>
<accession>A0A6C0HNZ1</accession>
<dbReference type="PANTHER" id="PTHR11274">
    <property type="entry name" value="RAD25/XP-B DNA REPAIR HELICASE"/>
    <property type="match status" value="1"/>
</dbReference>
<dbReference type="CDD" id="cd18785">
    <property type="entry name" value="SF2_C"/>
    <property type="match status" value="1"/>
</dbReference>
<dbReference type="Pfam" id="PF04851">
    <property type="entry name" value="ResIII"/>
    <property type="match status" value="1"/>
</dbReference>
<proteinExistence type="predicted"/>
<keyword evidence="1" id="KW-0547">Nucleotide-binding</keyword>
<evidence type="ECO:0008006" key="9">
    <source>
        <dbReference type="Google" id="ProtNLM"/>
    </source>
</evidence>
<dbReference type="PANTHER" id="PTHR11274:SF0">
    <property type="entry name" value="GENERAL TRANSCRIPTION AND DNA REPAIR FACTOR IIH HELICASE SUBUNIT XPB"/>
    <property type="match status" value="1"/>
</dbReference>
<feature type="compositionally biased region" description="Basic and acidic residues" evidence="5">
    <location>
        <begin position="143"/>
        <end position="157"/>
    </location>
</feature>
<keyword evidence="2" id="KW-0378">Hydrolase</keyword>
<organism evidence="8">
    <name type="scientific">viral metagenome</name>
    <dbReference type="NCBI Taxonomy" id="1070528"/>
    <lineage>
        <taxon>unclassified sequences</taxon>
        <taxon>metagenomes</taxon>
        <taxon>organismal metagenomes</taxon>
    </lineage>
</organism>
<dbReference type="GO" id="GO:0003677">
    <property type="term" value="F:DNA binding"/>
    <property type="evidence" value="ECO:0007669"/>
    <property type="project" value="InterPro"/>
</dbReference>
<dbReference type="InterPro" id="IPR014001">
    <property type="entry name" value="Helicase_ATP-bd"/>
</dbReference>
<dbReference type="Pfam" id="PF00271">
    <property type="entry name" value="Helicase_C"/>
    <property type="match status" value="1"/>
</dbReference>
<sequence>MFGYLYVREHPSYDYTCKVGITDNIPDRDSTYATGELHRGTFSSVFKINLDSVDPPRVLKEREKDPRLKTVETKIKDTFQMFHIYYDGGTEFFDREVMIKLEPFLQSIGLDYTRLTEEEIKALTRCNRIKYSSSVSDSSVSDTSDKDSDTTVGKEPHPYQSDIISNSIEHFQTNDKGTLQLICGVGKTLISLWITQGLDCKTFVIGVPNKLLLDQWKKAIHEVFGSIPCLIVSGGKSVQEICEFLNRGLDCVVLTTYASAHKVEKATKRISFEFDMKINDEVHHLSAKTFEANKKEYVKMLHIQSKRQLSLSATLKEVEGKDAVSNTDIKHFGPIMETKCLLWAIQENILCDYQIQTTILNEEHQAGLFAHFQVTQENDKRLFLSAYNSLKSIEDGNSHHVLIYSNSQEHSSQTIQYIKLLIENKYFNIVGLYYSDYHSSMKKKSQDKILSRFDDAPFAIISCVYCLGEGWDFPKLDATVFAENMTSDIRIVQSALRASRKNSMESNKVSKIILPILNQHDWSDRNPDFKKVREVIHHMGQEDISILQKVKVYRIDGKPHSRPDYRTEKTIEFGEYDEEFTKHLRLKTVERSSLGLTYAKAKNLVASKGLKSKQEYSVSCGQDIRLPLDPETTFHGQFTDWVDYLSFKGDYYDLETCKRKVSEYMSQYPELKPLQFSEMMESLKQMDASFPPPDLWEDYYKEDINKIIIISKKKKRVGCV</sequence>
<dbReference type="PROSITE" id="PS51194">
    <property type="entry name" value="HELICASE_CTER"/>
    <property type="match status" value="1"/>
</dbReference>
<evidence type="ECO:0000256" key="1">
    <source>
        <dbReference type="ARBA" id="ARBA00022741"/>
    </source>
</evidence>
<evidence type="ECO:0000256" key="4">
    <source>
        <dbReference type="ARBA" id="ARBA00022840"/>
    </source>
</evidence>
<evidence type="ECO:0000256" key="2">
    <source>
        <dbReference type="ARBA" id="ARBA00022801"/>
    </source>
</evidence>
<evidence type="ECO:0000313" key="8">
    <source>
        <dbReference type="EMBL" id="QHT81876.1"/>
    </source>
</evidence>
<dbReference type="InterPro" id="IPR050615">
    <property type="entry name" value="ATP-dep_DNA_Helicase"/>
</dbReference>
<dbReference type="SMART" id="SM00487">
    <property type="entry name" value="DEXDc"/>
    <property type="match status" value="1"/>
</dbReference>
<dbReference type="InterPro" id="IPR001650">
    <property type="entry name" value="Helicase_C-like"/>
</dbReference>
<dbReference type="GO" id="GO:0016787">
    <property type="term" value="F:hydrolase activity"/>
    <property type="evidence" value="ECO:0007669"/>
    <property type="project" value="UniProtKB-KW"/>
</dbReference>
<feature type="domain" description="Helicase C-terminal" evidence="7">
    <location>
        <begin position="385"/>
        <end position="551"/>
    </location>
</feature>
<evidence type="ECO:0000259" key="6">
    <source>
        <dbReference type="PROSITE" id="PS51192"/>
    </source>
</evidence>
<dbReference type="EMBL" id="MN739993">
    <property type="protein sequence ID" value="QHT81876.1"/>
    <property type="molecule type" value="Genomic_DNA"/>
</dbReference>
<dbReference type="PROSITE" id="PS51192">
    <property type="entry name" value="HELICASE_ATP_BIND_1"/>
    <property type="match status" value="1"/>
</dbReference>
<feature type="domain" description="Helicase ATP-binding" evidence="6">
    <location>
        <begin position="168"/>
        <end position="333"/>
    </location>
</feature>
<feature type="region of interest" description="Disordered" evidence="5">
    <location>
        <begin position="135"/>
        <end position="158"/>
    </location>
</feature>
<dbReference type="SUPFAM" id="SSF52540">
    <property type="entry name" value="P-loop containing nucleoside triphosphate hydrolases"/>
    <property type="match status" value="1"/>
</dbReference>
<keyword evidence="4" id="KW-0067">ATP-binding</keyword>
<keyword evidence="3" id="KW-0347">Helicase</keyword>
<reference evidence="8" key="1">
    <citation type="journal article" date="2020" name="Nature">
        <title>Giant virus diversity and host interactions through global metagenomics.</title>
        <authorList>
            <person name="Schulz F."/>
            <person name="Roux S."/>
            <person name="Paez-Espino D."/>
            <person name="Jungbluth S."/>
            <person name="Walsh D.A."/>
            <person name="Denef V.J."/>
            <person name="McMahon K.D."/>
            <person name="Konstantinidis K.T."/>
            <person name="Eloe-Fadrosh E.A."/>
            <person name="Kyrpides N.C."/>
            <person name="Woyke T."/>
        </authorList>
    </citation>
    <scope>NUCLEOTIDE SEQUENCE</scope>
    <source>
        <strain evidence="8">GVMAG-M-3300023184-160</strain>
    </source>
</reference>
<dbReference type="GO" id="GO:0004386">
    <property type="term" value="F:helicase activity"/>
    <property type="evidence" value="ECO:0007669"/>
    <property type="project" value="UniProtKB-KW"/>
</dbReference>
<dbReference type="AlphaFoldDB" id="A0A6C0HNZ1"/>
<protein>
    <recommendedName>
        <fullName evidence="9">Helicase ATP-binding domain-containing protein</fullName>
    </recommendedName>
</protein>
<dbReference type="InterPro" id="IPR027417">
    <property type="entry name" value="P-loop_NTPase"/>
</dbReference>
<evidence type="ECO:0000256" key="3">
    <source>
        <dbReference type="ARBA" id="ARBA00022806"/>
    </source>
</evidence>
<evidence type="ECO:0000256" key="5">
    <source>
        <dbReference type="SAM" id="MobiDB-lite"/>
    </source>
</evidence>
<dbReference type="Gene3D" id="3.40.50.300">
    <property type="entry name" value="P-loop containing nucleotide triphosphate hydrolases"/>
    <property type="match status" value="2"/>
</dbReference>
<name>A0A6C0HNZ1_9ZZZZ</name>
<dbReference type="InterPro" id="IPR006935">
    <property type="entry name" value="Helicase/UvrB_N"/>
</dbReference>
<evidence type="ECO:0000259" key="7">
    <source>
        <dbReference type="PROSITE" id="PS51194"/>
    </source>
</evidence>